<dbReference type="EMBL" id="BHXQ01000001">
    <property type="protein sequence ID" value="GCC50230.1"/>
    <property type="molecule type" value="Genomic_DNA"/>
</dbReference>
<name>A0A401U5V5_9BACT</name>
<comment type="caution">
    <text evidence="1">The sequence shown here is derived from an EMBL/GenBank/DDBJ whole genome shotgun (WGS) entry which is preliminary data.</text>
</comment>
<dbReference type="OrthoDB" id="9856198at2"/>
<reference evidence="1 2" key="1">
    <citation type="submission" date="2018-11" db="EMBL/GenBank/DDBJ databases">
        <title>Chryseotalea sanarue gen. nov., sp., nov., a member of the family Cytophagaceae, isolated from a brackish lake in Hamamatsu Japan.</title>
        <authorList>
            <person name="Maejima Y."/>
            <person name="Iino T."/>
            <person name="Muraguchi Y."/>
            <person name="Fukuda K."/>
            <person name="Ohkuma M."/>
            <person name="Moriuchi R."/>
            <person name="Dohra H."/>
            <person name="Kimbara K."/>
            <person name="Shintani M."/>
        </authorList>
    </citation>
    <scope>NUCLEOTIDE SEQUENCE [LARGE SCALE GENOMIC DNA]</scope>
    <source>
        <strain evidence="1 2">Ys</strain>
    </source>
</reference>
<keyword evidence="2" id="KW-1185">Reference proteome</keyword>
<dbReference type="Proteomes" id="UP000288227">
    <property type="component" value="Unassembled WGS sequence"/>
</dbReference>
<dbReference type="RefSeq" id="WP_127120878.1">
    <property type="nucleotide sequence ID" value="NZ_BHXQ01000001.1"/>
</dbReference>
<evidence type="ECO:0000313" key="2">
    <source>
        <dbReference type="Proteomes" id="UP000288227"/>
    </source>
</evidence>
<proteinExistence type="predicted"/>
<evidence type="ECO:0000313" key="1">
    <source>
        <dbReference type="EMBL" id="GCC50230.1"/>
    </source>
</evidence>
<sequence>MCKQNFLLILSCFSIVFLTQRPVLAQKQFKGLPDDLNVSKIIFLKHDSTEVEPEKPRGQGQDEKIRHALKKNHNTNVAGSNLQLRTAAKEYPFEYVITSRENVLAYKELGYKYVLDFKPFVDIRQGIRHSTTKVTVYFPLYIYDLTTTDTYIIDNVSENFVYYYTGLMKKALIKQVKRKYKLK</sequence>
<protein>
    <submittedName>
        <fullName evidence="1">Uncharacterized protein</fullName>
    </submittedName>
</protein>
<organism evidence="1 2">
    <name type="scientific">Chryseotalea sanaruensis</name>
    <dbReference type="NCBI Taxonomy" id="2482724"/>
    <lineage>
        <taxon>Bacteria</taxon>
        <taxon>Pseudomonadati</taxon>
        <taxon>Bacteroidota</taxon>
        <taxon>Cytophagia</taxon>
        <taxon>Cytophagales</taxon>
        <taxon>Chryseotaleaceae</taxon>
        <taxon>Chryseotalea</taxon>
    </lineage>
</organism>
<dbReference type="AlphaFoldDB" id="A0A401U5V5"/>
<accession>A0A401U5V5</accession>
<gene>
    <name evidence="1" type="ORF">SanaruYs_04450</name>
</gene>